<dbReference type="AlphaFoldDB" id="A0A2M6W149"/>
<accession>A0A2M6W149</accession>
<evidence type="ECO:0000259" key="3">
    <source>
        <dbReference type="PROSITE" id="PS50943"/>
    </source>
</evidence>
<feature type="region of interest" description="Disordered" evidence="1">
    <location>
        <begin position="1"/>
        <end position="27"/>
    </location>
</feature>
<dbReference type="InterPro" id="IPR050400">
    <property type="entry name" value="Bact_Cytoskel_RodZ"/>
</dbReference>
<dbReference type="GO" id="GO:0003677">
    <property type="term" value="F:DNA binding"/>
    <property type="evidence" value="ECO:0007669"/>
    <property type="project" value="InterPro"/>
</dbReference>
<dbReference type="PANTHER" id="PTHR34475:SF1">
    <property type="entry name" value="CYTOSKELETON PROTEIN RODZ"/>
    <property type="match status" value="1"/>
</dbReference>
<dbReference type="Gene3D" id="2.60.40.10">
    <property type="entry name" value="Immunoglobulins"/>
    <property type="match status" value="1"/>
</dbReference>
<dbReference type="Gene3D" id="1.10.260.40">
    <property type="entry name" value="lambda repressor-like DNA-binding domains"/>
    <property type="match status" value="1"/>
</dbReference>
<feature type="domain" description="HTH cro/C1-type" evidence="3">
    <location>
        <begin position="58"/>
        <end position="80"/>
    </location>
</feature>
<proteinExistence type="predicted"/>
<dbReference type="PROSITE" id="PS50943">
    <property type="entry name" value="HTH_CROC1"/>
    <property type="match status" value="1"/>
</dbReference>
<dbReference type="Pfam" id="PF09136">
    <property type="entry name" value="Glucodextran_B"/>
    <property type="match status" value="1"/>
</dbReference>
<keyword evidence="2" id="KW-0472">Membrane</keyword>
<dbReference type="Proteomes" id="UP000229362">
    <property type="component" value="Unassembled WGS sequence"/>
</dbReference>
<dbReference type="InterPro" id="IPR013783">
    <property type="entry name" value="Ig-like_fold"/>
</dbReference>
<evidence type="ECO:0000313" key="5">
    <source>
        <dbReference type="Proteomes" id="UP000229362"/>
    </source>
</evidence>
<dbReference type="InterPro" id="IPR010982">
    <property type="entry name" value="Lambda_DNA-bd_dom_sf"/>
</dbReference>
<keyword evidence="2" id="KW-0812">Transmembrane</keyword>
<feature type="compositionally biased region" description="Basic residues" evidence="1">
    <location>
        <begin position="1"/>
        <end position="22"/>
    </location>
</feature>
<dbReference type="SUPFAM" id="SSF47413">
    <property type="entry name" value="lambda repressor-like DNA-binding domains"/>
    <property type="match status" value="1"/>
</dbReference>
<evidence type="ECO:0000313" key="4">
    <source>
        <dbReference type="EMBL" id="PIT86526.1"/>
    </source>
</evidence>
<feature type="transmembrane region" description="Helical" evidence="2">
    <location>
        <begin position="152"/>
        <end position="172"/>
    </location>
</feature>
<dbReference type="EMBL" id="PFBZ01000114">
    <property type="protein sequence ID" value="PIT86526.1"/>
    <property type="molecule type" value="Genomic_DNA"/>
</dbReference>
<sequence>MKMKKKKKKRRRRRKKMKKKKMSSALKTSGHNIHLRTIAAMKFTHKQLTPTKRVCLRLKEAREAKGMTRTEMAKHIRMSKEHIEALEECQFDMLPFTALYQKNLIKSYIKTLDMNPKEFVNQFIHEEIPHTNKKTTVPQKKSYHFSFPNLPLVIKAATIGIVFFACIGYLVIQVKHIVEPPNLAIYSPDNGSVTTEGSTKISGKTDPGVQIHINGRSVMNREDGFFEETIPLTNGVNTIMLSATKKHGKTTTETRHVVYKKDQPILSLK</sequence>
<dbReference type="InterPro" id="IPR001387">
    <property type="entry name" value="Cro/C1-type_HTH"/>
</dbReference>
<dbReference type="PANTHER" id="PTHR34475">
    <property type="match status" value="1"/>
</dbReference>
<comment type="caution">
    <text evidence="4">The sequence shown here is derived from an EMBL/GenBank/DDBJ whole genome shotgun (WGS) entry which is preliminary data.</text>
</comment>
<evidence type="ECO:0000256" key="1">
    <source>
        <dbReference type="SAM" id="MobiDB-lite"/>
    </source>
</evidence>
<gene>
    <name evidence="4" type="ORF">COU33_02645</name>
</gene>
<keyword evidence="2" id="KW-1133">Transmembrane helix</keyword>
<name>A0A2M6W149_9BACT</name>
<organism evidence="4 5">
    <name type="scientific">Candidatus Magasanikbacteria bacterium CG10_big_fil_rev_8_21_14_0_10_43_6</name>
    <dbReference type="NCBI Taxonomy" id="1974650"/>
    <lineage>
        <taxon>Bacteria</taxon>
        <taxon>Candidatus Magasanikiibacteriota</taxon>
    </lineage>
</organism>
<evidence type="ECO:0000256" key="2">
    <source>
        <dbReference type="SAM" id="Phobius"/>
    </source>
</evidence>
<protein>
    <recommendedName>
        <fullName evidence="3">HTH cro/C1-type domain-containing protein</fullName>
    </recommendedName>
</protein>
<reference evidence="5" key="1">
    <citation type="submission" date="2017-09" db="EMBL/GenBank/DDBJ databases">
        <title>Depth-based differentiation of microbial function through sediment-hosted aquifers and enrichment of novel symbionts in the deep terrestrial subsurface.</title>
        <authorList>
            <person name="Probst A.J."/>
            <person name="Ladd B."/>
            <person name="Jarett J.K."/>
            <person name="Geller-Mcgrath D.E."/>
            <person name="Sieber C.M.K."/>
            <person name="Emerson J.B."/>
            <person name="Anantharaman K."/>
            <person name="Thomas B.C."/>
            <person name="Malmstrom R."/>
            <person name="Stieglmeier M."/>
            <person name="Klingl A."/>
            <person name="Woyke T."/>
            <person name="Ryan C.M."/>
            <person name="Banfield J.F."/>
        </authorList>
    </citation>
    <scope>NUCLEOTIDE SEQUENCE [LARGE SCALE GENOMIC DNA]</scope>
</reference>
<dbReference type="Pfam" id="PF13413">
    <property type="entry name" value="HTH_25"/>
    <property type="match status" value="1"/>
</dbReference>
<dbReference type="CDD" id="cd00093">
    <property type="entry name" value="HTH_XRE"/>
    <property type="match status" value="1"/>
</dbReference>